<name>A0A7J6MSI7_PEROL</name>
<organism evidence="3 4">
    <name type="scientific">Perkinsus olseni</name>
    <name type="common">Perkinsus atlanticus</name>
    <dbReference type="NCBI Taxonomy" id="32597"/>
    <lineage>
        <taxon>Eukaryota</taxon>
        <taxon>Sar</taxon>
        <taxon>Alveolata</taxon>
        <taxon>Perkinsozoa</taxon>
        <taxon>Perkinsea</taxon>
        <taxon>Perkinsida</taxon>
        <taxon>Perkinsidae</taxon>
        <taxon>Perkinsus</taxon>
    </lineage>
</organism>
<gene>
    <name evidence="3" type="ORF">FOL46_004587</name>
</gene>
<feature type="domain" description="U1-type" evidence="2">
    <location>
        <begin position="166"/>
        <end position="200"/>
    </location>
</feature>
<reference evidence="3 4" key="1">
    <citation type="submission" date="2020-04" db="EMBL/GenBank/DDBJ databases">
        <title>Perkinsus olseni comparative genomics.</title>
        <authorList>
            <person name="Bogema D.R."/>
        </authorList>
    </citation>
    <scope>NUCLEOTIDE SEQUENCE [LARGE SCALE GENOMIC DNA]</scope>
    <source>
        <strain evidence="3">ATCC PRA-31</strain>
    </source>
</reference>
<sequence length="211" mass="24389">MKVQIRTGTEKHFPVVPEADEMRAFVEVYDAVKQDVAARVDLRYFLMSDWGAHSNFRIPDTISSRTPRSARHQPPEGDNNSITGHERFVLAINNIVQVPDVWQCHVCDTHIPGSDYEAWVHTYDDDHRRRRPPKPKREHVWLLSISSSSVAGPADLPPCLDVRDYSGAMHCDVCRVRLTNYAAQESHLRGRQHTYRLDEQRRRARNNNDPN</sequence>
<dbReference type="GO" id="GO:0008270">
    <property type="term" value="F:zinc ion binding"/>
    <property type="evidence" value="ECO:0007669"/>
    <property type="project" value="InterPro"/>
</dbReference>
<comment type="caution">
    <text evidence="3">The sequence shown here is derived from an EMBL/GenBank/DDBJ whole genome shotgun (WGS) entry which is preliminary data.</text>
</comment>
<proteinExistence type="predicted"/>
<evidence type="ECO:0000313" key="4">
    <source>
        <dbReference type="Proteomes" id="UP000572268"/>
    </source>
</evidence>
<dbReference type="EMBL" id="JABANN010000028">
    <property type="protein sequence ID" value="KAF4674578.1"/>
    <property type="molecule type" value="Genomic_DNA"/>
</dbReference>
<dbReference type="SUPFAM" id="SSF57667">
    <property type="entry name" value="beta-beta-alpha zinc fingers"/>
    <property type="match status" value="1"/>
</dbReference>
<protein>
    <recommendedName>
        <fullName evidence="2">U1-type domain-containing protein</fullName>
    </recommendedName>
</protein>
<dbReference type="SMART" id="SM00451">
    <property type="entry name" value="ZnF_U1"/>
    <property type="match status" value="1"/>
</dbReference>
<evidence type="ECO:0000256" key="1">
    <source>
        <dbReference type="SAM" id="MobiDB-lite"/>
    </source>
</evidence>
<dbReference type="AlphaFoldDB" id="A0A7J6MSI7"/>
<dbReference type="GO" id="GO:0003676">
    <property type="term" value="F:nucleic acid binding"/>
    <property type="evidence" value="ECO:0007669"/>
    <property type="project" value="InterPro"/>
</dbReference>
<dbReference type="InterPro" id="IPR003604">
    <property type="entry name" value="Matrin/U1-like-C_Znf_C2H2"/>
</dbReference>
<dbReference type="Gene3D" id="3.30.160.60">
    <property type="entry name" value="Classic Zinc Finger"/>
    <property type="match status" value="1"/>
</dbReference>
<accession>A0A7J6MSI7</accession>
<dbReference type="InterPro" id="IPR036236">
    <property type="entry name" value="Znf_C2H2_sf"/>
</dbReference>
<evidence type="ECO:0000313" key="3">
    <source>
        <dbReference type="EMBL" id="KAF4674578.1"/>
    </source>
</evidence>
<evidence type="ECO:0000259" key="2">
    <source>
        <dbReference type="SMART" id="SM00451"/>
    </source>
</evidence>
<dbReference type="Proteomes" id="UP000572268">
    <property type="component" value="Unassembled WGS sequence"/>
</dbReference>
<feature type="region of interest" description="Disordered" evidence="1">
    <location>
        <begin position="61"/>
        <end position="82"/>
    </location>
</feature>